<proteinExistence type="predicted"/>
<evidence type="ECO:0000313" key="2">
    <source>
        <dbReference type="Proteomes" id="UP001432322"/>
    </source>
</evidence>
<sequence length="198" mass="22473">LLYFLYDPLTERSRSTGSFRTKCIVVFDLAMRCFTEEITLKVPGRVMFMFPLRPLTVGGSTRMVVSSQLKNGEDAMLHLTLVDLPTHTHTKLTDPLDIGSHFFITLREDAPELVVLSNPGLQFWRIAADASLPMKPIDYFRVDGAKLTHFYDGYVCGGLMFLISANRNKTVDHSRMHNDQSLLILAYVTTPVDFLLRE</sequence>
<keyword evidence="2" id="KW-1185">Reference proteome</keyword>
<reference evidence="1" key="1">
    <citation type="submission" date="2023-10" db="EMBL/GenBank/DDBJ databases">
        <title>Genome assembly of Pristionchus species.</title>
        <authorList>
            <person name="Yoshida K."/>
            <person name="Sommer R.J."/>
        </authorList>
    </citation>
    <scope>NUCLEOTIDE SEQUENCE</scope>
    <source>
        <strain evidence="1">RS5133</strain>
    </source>
</reference>
<gene>
    <name evidence="1" type="ORF">PFISCL1PPCAC_1730</name>
</gene>
<comment type="caution">
    <text evidence="1">The sequence shown here is derived from an EMBL/GenBank/DDBJ whole genome shotgun (WGS) entry which is preliminary data.</text>
</comment>
<dbReference type="Proteomes" id="UP001432322">
    <property type="component" value="Unassembled WGS sequence"/>
</dbReference>
<organism evidence="1 2">
    <name type="scientific">Pristionchus fissidentatus</name>
    <dbReference type="NCBI Taxonomy" id="1538716"/>
    <lineage>
        <taxon>Eukaryota</taxon>
        <taxon>Metazoa</taxon>
        <taxon>Ecdysozoa</taxon>
        <taxon>Nematoda</taxon>
        <taxon>Chromadorea</taxon>
        <taxon>Rhabditida</taxon>
        <taxon>Rhabditina</taxon>
        <taxon>Diplogasteromorpha</taxon>
        <taxon>Diplogasteroidea</taxon>
        <taxon>Neodiplogasteridae</taxon>
        <taxon>Pristionchus</taxon>
    </lineage>
</organism>
<name>A0AAV5UW33_9BILA</name>
<dbReference type="AlphaFoldDB" id="A0AAV5UW33"/>
<evidence type="ECO:0000313" key="1">
    <source>
        <dbReference type="EMBL" id="GMT10433.1"/>
    </source>
</evidence>
<accession>A0AAV5UW33</accession>
<feature type="non-terminal residue" evidence="1">
    <location>
        <position position="198"/>
    </location>
</feature>
<dbReference type="EMBL" id="BTSY01000001">
    <property type="protein sequence ID" value="GMT10433.1"/>
    <property type="molecule type" value="Genomic_DNA"/>
</dbReference>
<feature type="non-terminal residue" evidence="1">
    <location>
        <position position="1"/>
    </location>
</feature>
<protein>
    <submittedName>
        <fullName evidence="1">Uncharacterized protein</fullName>
    </submittedName>
</protein>